<feature type="region of interest" description="Disordered" evidence="1">
    <location>
        <begin position="250"/>
        <end position="276"/>
    </location>
</feature>
<dbReference type="EMBL" id="JAEOAQ010000002">
    <property type="protein sequence ID" value="KAG5420019.1"/>
    <property type="molecule type" value="Genomic_DNA"/>
</dbReference>
<name>A0A8H8DBP6_9ASCO</name>
<evidence type="ECO:0000313" key="2">
    <source>
        <dbReference type="EMBL" id="KAG5420019.1"/>
    </source>
</evidence>
<evidence type="ECO:0000313" key="3">
    <source>
        <dbReference type="Proteomes" id="UP000669133"/>
    </source>
</evidence>
<feature type="compositionally biased region" description="Polar residues" evidence="1">
    <location>
        <begin position="40"/>
        <end position="54"/>
    </location>
</feature>
<keyword evidence="3" id="KW-1185">Reference proteome</keyword>
<reference evidence="2 3" key="1">
    <citation type="submission" date="2020-12" db="EMBL/GenBank/DDBJ databases">
        <title>Effect of drift, selection, and recombination on the evolution of hybrid genomes in Candida yeast pathogens.</title>
        <authorList>
            <person name="Mixao V."/>
            <person name="Ksiezopolska E."/>
            <person name="Saus E."/>
            <person name="Boekhout T."/>
            <person name="Gacser A."/>
            <person name="Gabaldon T."/>
        </authorList>
    </citation>
    <scope>NUCLEOTIDE SEQUENCE [LARGE SCALE GENOMIC DNA]</scope>
    <source>
        <strain evidence="2 3">BP57</strain>
    </source>
</reference>
<dbReference type="GeneID" id="93650528"/>
<feature type="compositionally biased region" description="Polar residues" evidence="1">
    <location>
        <begin position="7"/>
        <end position="17"/>
    </location>
</feature>
<feature type="region of interest" description="Disordered" evidence="1">
    <location>
        <begin position="1"/>
        <end position="54"/>
    </location>
</feature>
<organism evidence="2 3">
    <name type="scientific">Candida metapsilosis</name>
    <dbReference type="NCBI Taxonomy" id="273372"/>
    <lineage>
        <taxon>Eukaryota</taxon>
        <taxon>Fungi</taxon>
        <taxon>Dikarya</taxon>
        <taxon>Ascomycota</taxon>
        <taxon>Saccharomycotina</taxon>
        <taxon>Pichiomycetes</taxon>
        <taxon>Debaryomycetaceae</taxon>
        <taxon>Candida/Lodderomyces clade</taxon>
        <taxon>Candida</taxon>
    </lineage>
</organism>
<dbReference type="OrthoDB" id="299997at2759"/>
<dbReference type="AlphaFoldDB" id="A0A8H8DBP6"/>
<comment type="caution">
    <text evidence="2">The sequence shown here is derived from an EMBL/GenBank/DDBJ whole genome shotgun (WGS) entry which is preliminary data.</text>
</comment>
<gene>
    <name evidence="2" type="ORF">I9W82_001899</name>
</gene>
<sequence>MFEIPSDSLSRRSVSTAGSPGSSEPSPSKKRWRGILRPGKSNSPKPTSQFKRNASYGNSYALSISDESKADKSPFPPMFVRDPLLTPPQLSAPSFDSMSSNKFERGYSTPDTTPKSVNFFESPNNGESYTEGLNSSFASILNNNLPHLKRRGSQAFSTKTSISMKSSLDNTCFICSELLSNVLQSERVLKLNCGDSVHFECFKTAYEKELAGYKNNEPNLELPNLCHGSICKGERSITIDNRNLSSLLKRPYTAKLTPKRPAPTQPKASPAKPQSVNFKALKSTLNHFELSRRSSLRNRDTMISSIRSPSPVNTISTTMTDSYNINGFDSGQSSESVVNQLMQYLLSNCTTLNLAKISQLGMLRVADQLQIKIEDESFNEKYCYLFENSVVIWDKISQAIFIPVKNAKITCKGPVVTITPTEGDVLHFSLQSHLSSVIEKWAIVLMDLSVEIPGCKITNTIDLVPRTQPVFGGLMSPIVDSPQISTEPNEVMVDNSDSDADSDEELIQSALKENTHINLKELQSLISEVDQML</sequence>
<proteinExistence type="predicted"/>
<accession>A0A8H8DBP6</accession>
<dbReference type="RefSeq" id="XP_067549135.1">
    <property type="nucleotide sequence ID" value="XM_067690694.1"/>
</dbReference>
<dbReference type="Proteomes" id="UP000669133">
    <property type="component" value="Unassembled WGS sequence"/>
</dbReference>
<protein>
    <submittedName>
        <fullName evidence="2">Uncharacterized protein</fullName>
    </submittedName>
</protein>
<evidence type="ECO:0000256" key="1">
    <source>
        <dbReference type="SAM" id="MobiDB-lite"/>
    </source>
</evidence>